<dbReference type="Proteomes" id="UP000008177">
    <property type="component" value="Unplaced contigs"/>
</dbReference>
<dbReference type="HOGENOM" id="CLU_3013926_0_0_1"/>
<gene>
    <name evidence="1" type="ORF">BofuT4_uP007060.1</name>
</gene>
<evidence type="ECO:0000313" key="2">
    <source>
        <dbReference type="Proteomes" id="UP000008177"/>
    </source>
</evidence>
<dbReference type="AlphaFoldDB" id="G2Y4F7"/>
<dbReference type="InParanoid" id="G2Y4F7"/>
<evidence type="ECO:0000313" key="1">
    <source>
        <dbReference type="EMBL" id="CCD47547.1"/>
    </source>
</evidence>
<reference evidence="2" key="1">
    <citation type="journal article" date="2011" name="PLoS Genet.">
        <title>Genomic analysis of the necrotrophic fungal pathogens Sclerotinia sclerotiorum and Botrytis cinerea.</title>
        <authorList>
            <person name="Amselem J."/>
            <person name="Cuomo C.A."/>
            <person name="van Kan J.A."/>
            <person name="Viaud M."/>
            <person name="Benito E.P."/>
            <person name="Couloux A."/>
            <person name="Coutinho P.M."/>
            <person name="de Vries R.P."/>
            <person name="Dyer P.S."/>
            <person name="Fillinger S."/>
            <person name="Fournier E."/>
            <person name="Gout L."/>
            <person name="Hahn M."/>
            <person name="Kohn L."/>
            <person name="Lapalu N."/>
            <person name="Plummer K.M."/>
            <person name="Pradier J.M."/>
            <person name="Quevillon E."/>
            <person name="Sharon A."/>
            <person name="Simon A."/>
            <person name="ten Have A."/>
            <person name="Tudzynski B."/>
            <person name="Tudzynski P."/>
            <person name="Wincker P."/>
            <person name="Andrew M."/>
            <person name="Anthouard V."/>
            <person name="Beever R.E."/>
            <person name="Beffa R."/>
            <person name="Benoit I."/>
            <person name="Bouzid O."/>
            <person name="Brault B."/>
            <person name="Chen Z."/>
            <person name="Choquer M."/>
            <person name="Collemare J."/>
            <person name="Cotton P."/>
            <person name="Danchin E.G."/>
            <person name="Da Silva C."/>
            <person name="Gautier A."/>
            <person name="Giraud C."/>
            <person name="Giraud T."/>
            <person name="Gonzalez C."/>
            <person name="Grossetete S."/>
            <person name="Guldener U."/>
            <person name="Henrissat B."/>
            <person name="Howlett B.J."/>
            <person name="Kodira C."/>
            <person name="Kretschmer M."/>
            <person name="Lappartient A."/>
            <person name="Leroch M."/>
            <person name="Levis C."/>
            <person name="Mauceli E."/>
            <person name="Neuveglise C."/>
            <person name="Oeser B."/>
            <person name="Pearson M."/>
            <person name="Poulain J."/>
            <person name="Poussereau N."/>
            <person name="Quesneville H."/>
            <person name="Rascle C."/>
            <person name="Schumacher J."/>
            <person name="Segurens B."/>
            <person name="Sexton A."/>
            <person name="Silva E."/>
            <person name="Sirven C."/>
            <person name="Soanes D.M."/>
            <person name="Talbot N.J."/>
            <person name="Templeton M."/>
            <person name="Yandava C."/>
            <person name="Yarden O."/>
            <person name="Zeng Q."/>
            <person name="Rollins J.A."/>
            <person name="Lebrun M.H."/>
            <person name="Dickman M."/>
        </authorList>
    </citation>
    <scope>NUCLEOTIDE SEQUENCE [LARGE SCALE GENOMIC DNA]</scope>
    <source>
        <strain evidence="2">T4</strain>
    </source>
</reference>
<sequence length="56" mass="6400">MPIELLLCDSLSELALTCFVHGERNIKRVEKAYEACSLCSYFMIMQITLPKSTTRT</sequence>
<organism evidence="1 2">
    <name type="scientific">Botryotinia fuckeliana (strain T4)</name>
    <name type="common">Noble rot fungus</name>
    <name type="synonym">Botrytis cinerea</name>
    <dbReference type="NCBI Taxonomy" id="999810"/>
    <lineage>
        <taxon>Eukaryota</taxon>
        <taxon>Fungi</taxon>
        <taxon>Dikarya</taxon>
        <taxon>Ascomycota</taxon>
        <taxon>Pezizomycotina</taxon>
        <taxon>Leotiomycetes</taxon>
        <taxon>Helotiales</taxon>
        <taxon>Sclerotiniaceae</taxon>
        <taxon>Botrytis</taxon>
    </lineage>
</organism>
<protein>
    <submittedName>
        <fullName evidence="1">Uncharacterized protein</fullName>
    </submittedName>
</protein>
<name>G2Y4F7_BOTF4</name>
<proteinExistence type="predicted"/>
<accession>G2Y4F7</accession>
<dbReference type="EMBL" id="FQ790286">
    <property type="protein sequence ID" value="CCD47547.1"/>
    <property type="molecule type" value="Genomic_DNA"/>
</dbReference>